<dbReference type="EMBL" id="FNKB01000001">
    <property type="protein sequence ID" value="SDQ19714.1"/>
    <property type="molecule type" value="Genomic_DNA"/>
</dbReference>
<dbReference type="Proteomes" id="UP000182690">
    <property type="component" value="Unassembled WGS sequence"/>
</dbReference>
<sequence>MPFPDSCPADHAAERVLIGPVNSAGQGYLWARALERARPDLLPINLKVSSGSDKFNYPADLTVNSGYSAYSRKWQRNQTSALEGYRAVLIESASPVLGGAYRGDVLAQIDALQRRNVQLGLLFHGSDLRDPDMHLATEPDSYFSVDSNFTESMRQKTRRSRALIEESGLPVLVSTPDLLREVEGAKLLPIVVDPKVWATTDLPFQTSRRPCVVHAPSSSHIKGTDLIDKTMHRLHRLGLIEYRRLAGMRHREMLDVYRSADIVLDQFRGGPYGVAACEALAAGRIVVSHVPVHVRKLTHELSGLELPIVQSTAAELEDVVASIVADPGDALKRANQGPGFISHWHDGRESGHVLSQWLDSRLPS</sequence>
<dbReference type="AlphaFoldDB" id="A0A1H0YX53"/>
<reference evidence="1 2" key="1">
    <citation type="submission" date="2016-10" db="EMBL/GenBank/DDBJ databases">
        <authorList>
            <person name="de Groot N.N."/>
        </authorList>
    </citation>
    <scope>NUCLEOTIDE SEQUENCE [LARGE SCALE GENOMIC DNA]</scope>
    <source>
        <strain evidence="1 2">DSM 22788</strain>
    </source>
</reference>
<dbReference type="Gene3D" id="3.40.50.2000">
    <property type="entry name" value="Glycogen Phosphorylase B"/>
    <property type="match status" value="1"/>
</dbReference>
<dbReference type="STRING" id="1079994.SAMN04488565_1263"/>
<name>A0A1H0YX53_9MICO</name>
<gene>
    <name evidence="1" type="ORF">SAMN04488565_1263</name>
</gene>
<evidence type="ECO:0000313" key="1">
    <source>
        <dbReference type="EMBL" id="SDQ19714.1"/>
    </source>
</evidence>
<protein>
    <submittedName>
        <fullName evidence="1">Uncharacterized protein</fullName>
    </submittedName>
</protein>
<accession>A0A1H0YX53</accession>
<organism evidence="1 2">
    <name type="scientific">Leucobacter chromiiresistens</name>
    <dbReference type="NCBI Taxonomy" id="1079994"/>
    <lineage>
        <taxon>Bacteria</taxon>
        <taxon>Bacillati</taxon>
        <taxon>Actinomycetota</taxon>
        <taxon>Actinomycetes</taxon>
        <taxon>Micrococcales</taxon>
        <taxon>Microbacteriaceae</taxon>
        <taxon>Leucobacter</taxon>
    </lineage>
</organism>
<dbReference type="SUPFAM" id="SSF53756">
    <property type="entry name" value="UDP-Glycosyltransferase/glycogen phosphorylase"/>
    <property type="match status" value="1"/>
</dbReference>
<proteinExistence type="predicted"/>
<evidence type="ECO:0000313" key="2">
    <source>
        <dbReference type="Proteomes" id="UP000182690"/>
    </source>
</evidence>